<dbReference type="Pfam" id="PF00535">
    <property type="entry name" value="Glycos_transf_2"/>
    <property type="match status" value="1"/>
</dbReference>
<dbReference type="Proteomes" id="UP000034445">
    <property type="component" value="Unassembled WGS sequence"/>
</dbReference>
<feature type="domain" description="Glycosyltransferase 2-like" evidence="9">
    <location>
        <begin position="7"/>
        <end position="169"/>
    </location>
</feature>
<keyword evidence="1" id="KW-1003">Cell membrane</keyword>
<feature type="transmembrane region" description="Helical" evidence="8">
    <location>
        <begin position="212"/>
        <end position="230"/>
    </location>
</feature>
<dbReference type="GO" id="GO:0016757">
    <property type="term" value="F:glycosyltransferase activity"/>
    <property type="evidence" value="ECO:0007669"/>
    <property type="project" value="UniProtKB-KW"/>
</dbReference>
<evidence type="ECO:0000313" key="11">
    <source>
        <dbReference type="Proteomes" id="UP000034445"/>
    </source>
</evidence>
<protein>
    <recommendedName>
        <fullName evidence="9">Glycosyltransferase 2-like domain-containing protein</fullName>
    </recommendedName>
</protein>
<evidence type="ECO:0000256" key="2">
    <source>
        <dbReference type="ARBA" id="ARBA00022676"/>
    </source>
</evidence>
<dbReference type="AlphaFoldDB" id="A0A0G1XKL5"/>
<dbReference type="GO" id="GO:0005886">
    <property type="term" value="C:plasma membrane"/>
    <property type="evidence" value="ECO:0007669"/>
    <property type="project" value="TreeGrafter"/>
</dbReference>
<evidence type="ECO:0000256" key="4">
    <source>
        <dbReference type="ARBA" id="ARBA00022692"/>
    </source>
</evidence>
<dbReference type="InterPro" id="IPR050256">
    <property type="entry name" value="Glycosyltransferase_2"/>
</dbReference>
<keyword evidence="5" id="KW-0448">Lipopolysaccharide biosynthesis</keyword>
<evidence type="ECO:0000256" key="6">
    <source>
        <dbReference type="ARBA" id="ARBA00022989"/>
    </source>
</evidence>
<keyword evidence="4 8" id="KW-0812">Transmembrane</keyword>
<dbReference type="PANTHER" id="PTHR48090">
    <property type="entry name" value="UNDECAPRENYL-PHOSPHATE 4-DEOXY-4-FORMAMIDO-L-ARABINOSE TRANSFERASE-RELATED"/>
    <property type="match status" value="1"/>
</dbReference>
<dbReference type="SUPFAM" id="SSF53448">
    <property type="entry name" value="Nucleotide-diphospho-sugar transferases"/>
    <property type="match status" value="1"/>
</dbReference>
<feature type="transmembrane region" description="Helical" evidence="8">
    <location>
        <begin position="237"/>
        <end position="260"/>
    </location>
</feature>
<dbReference type="PANTHER" id="PTHR48090:SF3">
    <property type="entry name" value="UNDECAPRENYL-PHOSPHATE 4-DEOXY-4-FORMAMIDO-L-ARABINOSE TRANSFERASE"/>
    <property type="match status" value="1"/>
</dbReference>
<reference evidence="10 11" key="1">
    <citation type="journal article" date="2015" name="Nature">
        <title>rRNA introns, odd ribosomes, and small enigmatic genomes across a large radiation of phyla.</title>
        <authorList>
            <person name="Brown C.T."/>
            <person name="Hug L.A."/>
            <person name="Thomas B.C."/>
            <person name="Sharon I."/>
            <person name="Castelle C.J."/>
            <person name="Singh A."/>
            <person name="Wilkins M.J."/>
            <person name="Williams K.H."/>
            <person name="Banfield J.F."/>
        </authorList>
    </citation>
    <scope>NUCLEOTIDE SEQUENCE [LARGE SCALE GENOMIC DNA]</scope>
</reference>
<dbReference type="InterPro" id="IPR001173">
    <property type="entry name" value="Glyco_trans_2-like"/>
</dbReference>
<name>A0A0G1XKL5_9BACT</name>
<organism evidence="10 11">
    <name type="scientific">Candidatus Kaiserbacteria bacterium GW2011_GWC2_52_8b</name>
    <dbReference type="NCBI Taxonomy" id="1618676"/>
    <lineage>
        <taxon>Bacteria</taxon>
        <taxon>Candidatus Kaiseribacteriota</taxon>
    </lineage>
</organism>
<keyword evidence="2" id="KW-0328">Glycosyltransferase</keyword>
<evidence type="ECO:0000256" key="5">
    <source>
        <dbReference type="ARBA" id="ARBA00022985"/>
    </source>
</evidence>
<comment type="caution">
    <text evidence="10">The sequence shown here is derived from an EMBL/GenBank/DDBJ whole genome shotgun (WGS) entry which is preliminary data.</text>
</comment>
<proteinExistence type="predicted"/>
<keyword evidence="3" id="KW-0808">Transferase</keyword>
<evidence type="ECO:0000256" key="7">
    <source>
        <dbReference type="ARBA" id="ARBA00023136"/>
    </source>
</evidence>
<evidence type="ECO:0000256" key="3">
    <source>
        <dbReference type="ARBA" id="ARBA00022679"/>
    </source>
</evidence>
<evidence type="ECO:0000259" key="9">
    <source>
        <dbReference type="Pfam" id="PF00535"/>
    </source>
</evidence>
<gene>
    <name evidence="10" type="ORF">UY74_C0007G0012</name>
</gene>
<evidence type="ECO:0000256" key="1">
    <source>
        <dbReference type="ARBA" id="ARBA00022475"/>
    </source>
</evidence>
<dbReference type="InterPro" id="IPR029044">
    <property type="entry name" value="Nucleotide-diphossugar_trans"/>
</dbReference>
<feature type="transmembrane region" description="Helical" evidence="8">
    <location>
        <begin position="272"/>
        <end position="299"/>
    </location>
</feature>
<accession>A0A0G1XKL5</accession>
<keyword evidence="7 8" id="KW-0472">Membrane</keyword>
<sequence length="306" mass="34329">MKPVKLSLIAPAHNEEDNIRPFVEKVLETFRKNSIEGEIIMVDDASNDRTRTLLHELKARTPNMQIIENRVRMGITGSIQQGYDVAQGTYIIFLPSDLQSDPGEDIPKLLEPLEQGYDIAAGFRQNRVEETVKIISSRIFNAVSRILFGVSFRDLGWIKGFRRDILDELGPLRSDWHRFFLILAAEKGFKILEVPTTVYPRKFGKSKFGKTGFGRAFGALLDIISIRLLLSFSRKPMFVFGSLGGISLFAGFAGGSYLIYLKIAQGSIGAHIPLLFFVVLSVISGIQFFMFGFIAEMIAGIKEKKK</sequence>
<evidence type="ECO:0000256" key="8">
    <source>
        <dbReference type="SAM" id="Phobius"/>
    </source>
</evidence>
<dbReference type="GO" id="GO:0009103">
    <property type="term" value="P:lipopolysaccharide biosynthetic process"/>
    <property type="evidence" value="ECO:0007669"/>
    <property type="project" value="UniProtKB-KW"/>
</dbReference>
<dbReference type="EMBL" id="LCRF01000007">
    <property type="protein sequence ID" value="KKW31783.1"/>
    <property type="molecule type" value="Genomic_DNA"/>
</dbReference>
<dbReference type="Gene3D" id="3.90.550.10">
    <property type="entry name" value="Spore Coat Polysaccharide Biosynthesis Protein SpsA, Chain A"/>
    <property type="match status" value="1"/>
</dbReference>
<evidence type="ECO:0000313" key="10">
    <source>
        <dbReference type="EMBL" id="KKW31783.1"/>
    </source>
</evidence>
<keyword evidence="6 8" id="KW-1133">Transmembrane helix</keyword>